<accession>A0AAE8LYB6</accession>
<dbReference type="EMBL" id="ONZP01000019">
    <property type="protein sequence ID" value="SPJ70719.1"/>
    <property type="molecule type" value="Genomic_DNA"/>
</dbReference>
<evidence type="ECO:0000313" key="1">
    <source>
        <dbReference type="EMBL" id="SPJ70719.1"/>
    </source>
</evidence>
<comment type="caution">
    <text evidence="1">The sequence shown here is derived from an EMBL/GenBank/DDBJ whole genome shotgun (WGS) entry which is preliminary data.</text>
</comment>
<gene>
    <name evidence="1" type="ORF">FTOL_00447</name>
</gene>
<dbReference type="AlphaFoldDB" id="A0AAE8LYB6"/>
<keyword evidence="2" id="KW-1185">Reference proteome</keyword>
<sequence length="65" mass="7374">MAFDSDSICHVAISGNSRAIRYLDFPLCARYNYHETKHTRVALQTTSMNNRLSGFTVRHVPKSTS</sequence>
<organism evidence="1 2">
    <name type="scientific">Fusarium torulosum</name>
    <dbReference type="NCBI Taxonomy" id="33205"/>
    <lineage>
        <taxon>Eukaryota</taxon>
        <taxon>Fungi</taxon>
        <taxon>Dikarya</taxon>
        <taxon>Ascomycota</taxon>
        <taxon>Pezizomycotina</taxon>
        <taxon>Sordariomycetes</taxon>
        <taxon>Hypocreomycetidae</taxon>
        <taxon>Hypocreales</taxon>
        <taxon>Nectriaceae</taxon>
        <taxon>Fusarium</taxon>
    </lineage>
</organism>
<proteinExistence type="predicted"/>
<protein>
    <submittedName>
        <fullName evidence="1">Uncharacterized protein</fullName>
    </submittedName>
</protein>
<dbReference type="Proteomes" id="UP001187734">
    <property type="component" value="Unassembled WGS sequence"/>
</dbReference>
<name>A0AAE8LYB6_9HYPO</name>
<reference evidence="1" key="1">
    <citation type="submission" date="2018-03" db="EMBL/GenBank/DDBJ databases">
        <authorList>
            <person name="Guldener U."/>
        </authorList>
    </citation>
    <scope>NUCLEOTIDE SEQUENCE</scope>
</reference>
<evidence type="ECO:0000313" key="2">
    <source>
        <dbReference type="Proteomes" id="UP001187734"/>
    </source>
</evidence>